<keyword evidence="3" id="KW-1185">Reference proteome</keyword>
<dbReference type="RefSeq" id="WP_349299396.1">
    <property type="nucleotide sequence ID" value="NZ_JBEDNQ010000007.1"/>
</dbReference>
<sequence>MPRTTLRRRLAAFSAATAAALALAVTVAAPAQAAQSDPLRDEARRIMSMDYQTFVDHKANVAYPTAFNWTDDGCSGPQEVRWIYRDLFEKACEQHDFGYRNYGLETGGLHLGPNEDTRAWIDRRFSEEMRRTCARSFSKPWQTYNRIFCDGQAAHVFAAVRNAKEAKDSFYS</sequence>
<dbReference type="Pfam" id="PF09056">
    <property type="entry name" value="Phospholip_A2_3"/>
    <property type="match status" value="1"/>
</dbReference>
<keyword evidence="2" id="KW-0378">Hydrolase</keyword>
<proteinExistence type="predicted"/>
<dbReference type="EC" id="3.1.1.4" evidence="2"/>
<feature type="chain" id="PRO_5046435730" evidence="1">
    <location>
        <begin position="34"/>
        <end position="172"/>
    </location>
</feature>
<dbReference type="PROSITE" id="PS51318">
    <property type="entry name" value="TAT"/>
    <property type="match status" value="1"/>
</dbReference>
<gene>
    <name evidence="2" type="ORF">WIS52_17790</name>
</gene>
<evidence type="ECO:0000313" key="3">
    <source>
        <dbReference type="Proteomes" id="UP001494902"/>
    </source>
</evidence>
<dbReference type="GO" id="GO:0004623">
    <property type="term" value="F:phospholipase A2 activity"/>
    <property type="evidence" value="ECO:0007669"/>
    <property type="project" value="UniProtKB-EC"/>
</dbReference>
<name>A0ABV1KCY5_9PSEU</name>
<feature type="signal peptide" evidence="1">
    <location>
        <begin position="1"/>
        <end position="33"/>
    </location>
</feature>
<keyword evidence="1" id="KW-0732">Signal</keyword>
<evidence type="ECO:0000256" key="1">
    <source>
        <dbReference type="SAM" id="SignalP"/>
    </source>
</evidence>
<dbReference type="SUPFAM" id="SSF48619">
    <property type="entry name" value="Phospholipase A2, PLA2"/>
    <property type="match status" value="1"/>
</dbReference>
<protein>
    <submittedName>
        <fullName evidence="2">Phospholipase A2</fullName>
        <ecNumber evidence="2">3.1.1.4</ecNumber>
    </submittedName>
</protein>
<reference evidence="2 3" key="1">
    <citation type="submission" date="2024-03" db="EMBL/GenBank/DDBJ databases">
        <title>Draft genome sequence of Pseudonocardia nematodicida JCM 31783.</title>
        <authorList>
            <person name="Butdee W."/>
            <person name="Duangmal K."/>
        </authorList>
    </citation>
    <scope>NUCLEOTIDE SEQUENCE [LARGE SCALE GENOMIC DNA]</scope>
    <source>
        <strain evidence="2 3">JCM 31783</strain>
    </source>
</reference>
<dbReference type="Gene3D" id="1.20.90.10">
    <property type="entry name" value="Phospholipase A2 domain"/>
    <property type="match status" value="1"/>
</dbReference>
<dbReference type="InterPro" id="IPR015141">
    <property type="entry name" value="PLipase_A2_prok/fun"/>
</dbReference>
<dbReference type="EMBL" id="JBEDNQ010000007">
    <property type="protein sequence ID" value="MEQ3552329.1"/>
    <property type="molecule type" value="Genomic_DNA"/>
</dbReference>
<dbReference type="Proteomes" id="UP001494902">
    <property type="component" value="Unassembled WGS sequence"/>
</dbReference>
<accession>A0ABV1KCY5</accession>
<organism evidence="2 3">
    <name type="scientific">Pseudonocardia nematodicida</name>
    <dbReference type="NCBI Taxonomy" id="1206997"/>
    <lineage>
        <taxon>Bacteria</taxon>
        <taxon>Bacillati</taxon>
        <taxon>Actinomycetota</taxon>
        <taxon>Actinomycetes</taxon>
        <taxon>Pseudonocardiales</taxon>
        <taxon>Pseudonocardiaceae</taxon>
        <taxon>Pseudonocardia</taxon>
    </lineage>
</organism>
<dbReference type="InterPro" id="IPR036444">
    <property type="entry name" value="PLipase_A2_dom_sf"/>
</dbReference>
<comment type="caution">
    <text evidence="2">The sequence shown here is derived from an EMBL/GenBank/DDBJ whole genome shotgun (WGS) entry which is preliminary data.</text>
</comment>
<dbReference type="InterPro" id="IPR006311">
    <property type="entry name" value="TAT_signal"/>
</dbReference>
<evidence type="ECO:0000313" key="2">
    <source>
        <dbReference type="EMBL" id="MEQ3552329.1"/>
    </source>
</evidence>